<dbReference type="GO" id="GO:0016787">
    <property type="term" value="F:hydrolase activity"/>
    <property type="evidence" value="ECO:0007669"/>
    <property type="project" value="UniProtKB-KW"/>
</dbReference>
<reference evidence="6" key="1">
    <citation type="submission" date="2016-04" db="EMBL/GenBank/DDBJ databases">
        <authorList>
            <person name="Nguyen H.D."/>
            <person name="Samba Siva P."/>
            <person name="Cullis J."/>
            <person name="Levesque C.A."/>
            <person name="Hambleton S."/>
        </authorList>
    </citation>
    <scope>NUCLEOTIDE SEQUENCE</scope>
    <source>
        <strain evidence="6">DAOMC 236416</strain>
    </source>
</reference>
<feature type="domain" description="Helitron helicase-like" evidence="4">
    <location>
        <begin position="522"/>
        <end position="738"/>
    </location>
</feature>
<feature type="domain" description="DNA helicase Pif1-like DEAD-box helicase" evidence="3">
    <location>
        <begin position="1403"/>
        <end position="1549"/>
    </location>
</feature>
<evidence type="ECO:0000259" key="4">
    <source>
        <dbReference type="Pfam" id="PF14214"/>
    </source>
</evidence>
<accession>A0A177TQS4</accession>
<dbReference type="Pfam" id="PF20209">
    <property type="entry name" value="DUF6570"/>
    <property type="match status" value="1"/>
</dbReference>
<dbReference type="InterPro" id="IPR025476">
    <property type="entry name" value="Helitron_helicase-like"/>
</dbReference>
<organism evidence="6 7">
    <name type="scientific">Tilletia indica</name>
    <dbReference type="NCBI Taxonomy" id="43049"/>
    <lineage>
        <taxon>Eukaryota</taxon>
        <taxon>Fungi</taxon>
        <taxon>Dikarya</taxon>
        <taxon>Basidiomycota</taxon>
        <taxon>Ustilaginomycotina</taxon>
        <taxon>Exobasidiomycetes</taxon>
        <taxon>Tilletiales</taxon>
        <taxon>Tilletiaceae</taxon>
        <taxon>Tilletia</taxon>
    </lineage>
</organism>
<comment type="caution">
    <text evidence="6">The sequence shown here is derived from an EMBL/GenBank/DDBJ whole genome shotgun (WGS) entry which is preliminary data.</text>
</comment>
<feature type="domain" description="DUF6570" evidence="5">
    <location>
        <begin position="238"/>
        <end position="374"/>
    </location>
</feature>
<dbReference type="GO" id="GO:0006310">
    <property type="term" value="P:DNA recombination"/>
    <property type="evidence" value="ECO:0007669"/>
    <property type="project" value="UniProtKB-KW"/>
</dbReference>
<dbReference type="GO" id="GO:0043139">
    <property type="term" value="F:5'-3' DNA helicase activity"/>
    <property type="evidence" value="ECO:0007669"/>
    <property type="project" value="UniProtKB-EC"/>
</dbReference>
<evidence type="ECO:0000313" key="7">
    <source>
        <dbReference type="Proteomes" id="UP000077521"/>
    </source>
</evidence>
<dbReference type="Gene3D" id="3.40.50.300">
    <property type="entry name" value="P-loop containing nucleotide triphosphate hydrolases"/>
    <property type="match status" value="1"/>
</dbReference>
<evidence type="ECO:0000256" key="2">
    <source>
        <dbReference type="SAM" id="MobiDB-lite"/>
    </source>
</evidence>
<feature type="compositionally biased region" description="Pro residues" evidence="2">
    <location>
        <begin position="779"/>
        <end position="789"/>
    </location>
</feature>
<feature type="region of interest" description="Disordered" evidence="2">
    <location>
        <begin position="1003"/>
        <end position="1034"/>
    </location>
</feature>
<dbReference type="PANTHER" id="PTHR47642:SF6">
    <property type="entry name" value="ATP-DEPENDENT DNA HELICASE"/>
    <property type="match status" value="1"/>
</dbReference>
<keyword evidence="1" id="KW-0227">DNA damage</keyword>
<keyword evidence="1" id="KW-0378">Hydrolase</keyword>
<keyword evidence="1" id="KW-0347">Helicase</keyword>
<dbReference type="EC" id="5.6.2.3" evidence="1"/>
<dbReference type="GO" id="GO:0005524">
    <property type="term" value="F:ATP binding"/>
    <property type="evidence" value="ECO:0007669"/>
    <property type="project" value="UniProtKB-KW"/>
</dbReference>
<dbReference type="PANTHER" id="PTHR47642">
    <property type="entry name" value="ATP-DEPENDENT DNA HELICASE"/>
    <property type="match status" value="1"/>
</dbReference>
<keyword evidence="1" id="KW-0233">DNA recombination</keyword>
<reference evidence="6" key="2">
    <citation type="journal article" date="2019" name="IMA Fungus">
        <title>Genome sequencing and comparison of five Tilletia species to identify candidate genes for the detection of regulated species infecting wheat.</title>
        <authorList>
            <person name="Nguyen H.D.T."/>
            <person name="Sultana T."/>
            <person name="Kesanakurti P."/>
            <person name="Hambleton S."/>
        </authorList>
    </citation>
    <scope>NUCLEOTIDE SEQUENCE</scope>
    <source>
        <strain evidence="6">DAOMC 236416</strain>
    </source>
</reference>
<dbReference type="EMBL" id="LWDF02000321">
    <property type="protein sequence ID" value="KAE8250485.1"/>
    <property type="molecule type" value="Genomic_DNA"/>
</dbReference>
<sequence>MPRAKDDLSATPTARLRHLAIAHFPGDGSSRMARPVLVQHFLRRLADEEFRLRTTLLRRRGETHLSSEDDTVNPVHKTMRDRYGAGIFDKYLWCNGRLGDTRFGAPAMPAALGLSSTLWPIPIPQDLKDGCAEAFRTGTALSIAATCAVCSRRTFTRDLLFTKAHVTCARIPADSVTLEPLRIVDPFILARPGKHFNFADGSLDGLALDKSGVHVGASGTEIDICNDCQGDLQHDPPRIPPMSLRNGNIRGFLPETLQDCTWLEERLCAKYLASAYIVRLYDFTAPGAPDERPRVMKGHTCAFPLNTVATASKLPWAFDEGGPLLSCIVIGPRKPRLTDLRNVFKVRRQKVVDLLNFLKDNFLDYPQFEIDLEAVHSLPLDDVPELLMRHVVHQESGIVPSLFDEETAGLESHPGLSETDDVLADSGRTFLEHHGTLDVNGVGIPASRRTASALSNATGTERPDLIIKYGSSFIPDYNNPALFPGMFPLLFPWGIGGFESSRPVPFGFDNQASYLLDLGDPGFRRHWSYVFVVANIKQRRAIHNGSRLVCKSRDFNHVSRTLAQLDAHLVKRVAQHVDAGGSLDSLCGDERKIFKLLNKCQVVSRHVPGSKAVMDLARADIRSYIGEHGIFHLFLTLNPRPEYAPTFQVFFGNTSVNVELRVPVMPSRTVGAVNVADDPVAAADHFHFHIAAVFQYLFGWNVRAKRGSEEGGILGHLSAFFLVKEHTMRGQLHGHALIWLKDGLNPGDLRKRLQVDKEFEARYLSFMDDIIQHHLPEKPAAPPGTPSPQPSGASIPCEPPRQPRSEMPPSPLDPDYLTQFAEDHRTLGDALQRHTCRTTCFKGGRNSCRFFFPHSINENTHFDSESKSINLAIKDPNVVWHNPHILVSTRHNHDLKSVQSGKSSAAAAAYITTYATKSDETPVNQIGMINTVYQRLGQLDDVSMETKTLLSKCVMQFGRERQLHAQQVATYVRDLTDTFQSHTTIPMLCGSMLSKVYRLWGAPRSSDGDACEVRCPSQEDHDRRTEDAGPSVPPDVQEVAVTSAELADTEYEELLPLSPSGKAHQVTDYLYRGESLLHVTFYDFVRYGKLVPLPKKPYKVHHLLHDEHPNKKTHCHRFCLDRSYGIPRSIFRVTPRPNGTETHGDAYCAAMLVHFRPFGIGNPLKQPSNTYEAVFAATEFSSRALKIMANWSALAECDDARDEEQLLRRKREATHSAHEDNAMNMGTEGGIDDPDADVNAQGLLANVEHRSKETRDFVGALSDSAWFEAAAPRLAADPLPKTHLCPPFTATRQRQWKTEQGRVEAAAKADRDVAQARTGVLAQELGFEEHFEGGALVDAGVLDFGDDQLELPANTIRLRWKTTQPHVLIEDLIKERGLNKSQTLAFRIIARHFFNEFYACAQPPLRMLMHGEAGTGKTVVVRLLRELLDRFGKGREIMFVAPTGKAASAIGGVTQHSAFRLEIRSRGRTNEEKVQGGGDITARKMEHLQSTFKHVRWLFFDEVSMTSAEVMADIEQSLRIATQRLDEPFGGVNVVFAGDLCQLPPVAAAPLYLQHAPQGLPADIRTKIELGRGAWLHLNTVVDFHQQMRMRDPEMAATLSRLRLRKCTDEDATFLNGNVLRSTDNPAGVTLRTHPGAVALARTNDTVRVLNLRKAAAQAQSTAAELLISHAHDTSTANLTEPERQLLLSYNGSTRARAALGRVPLFVGMPVVYKGANLSVPLGVTNGAFARVVGWDLSVDRFGLTIPRGVILRFSDQERWALSGLEPGCLPIAPTKVTFKWNSGNDGTESVNVARRQLPLQAGFAMTIHSAQGITATGGIVVDLRLGGFETYVAASRATRREDVFLVARTSKQQLNRPHLPTSLVAELARLEHISSQSRIQHDHNNWRLLDSAKRAGEDLRSHQSMTKRRKAG</sequence>
<keyword evidence="1" id="KW-0234">DNA repair</keyword>
<dbReference type="InterPro" id="IPR010285">
    <property type="entry name" value="DNA_helicase_pif1-like_DEAD"/>
</dbReference>
<dbReference type="SUPFAM" id="SSF52540">
    <property type="entry name" value="P-loop containing nucleoside triphosphate hydrolases"/>
    <property type="match status" value="2"/>
</dbReference>
<feature type="compositionally biased region" description="Pro residues" evidence="2">
    <location>
        <begin position="797"/>
        <end position="812"/>
    </location>
</feature>
<comment type="similarity">
    <text evidence="1">Belongs to the helicase family.</text>
</comment>
<feature type="region of interest" description="Disordered" evidence="2">
    <location>
        <begin position="775"/>
        <end position="817"/>
    </location>
</feature>
<gene>
    <name evidence="6" type="ORF">A4X13_0g4691</name>
</gene>
<dbReference type="GO" id="GO:0006281">
    <property type="term" value="P:DNA repair"/>
    <property type="evidence" value="ECO:0007669"/>
    <property type="project" value="UniProtKB-KW"/>
</dbReference>
<dbReference type="GO" id="GO:0000723">
    <property type="term" value="P:telomere maintenance"/>
    <property type="evidence" value="ECO:0007669"/>
    <property type="project" value="InterPro"/>
</dbReference>
<dbReference type="Pfam" id="PF05970">
    <property type="entry name" value="PIF1"/>
    <property type="match status" value="1"/>
</dbReference>
<protein>
    <recommendedName>
        <fullName evidence="1">ATP-dependent DNA helicase</fullName>
        <ecNumber evidence="1">5.6.2.3</ecNumber>
    </recommendedName>
</protein>
<evidence type="ECO:0000256" key="1">
    <source>
        <dbReference type="RuleBase" id="RU363044"/>
    </source>
</evidence>
<evidence type="ECO:0000259" key="5">
    <source>
        <dbReference type="Pfam" id="PF20209"/>
    </source>
</evidence>
<comment type="cofactor">
    <cofactor evidence="1">
        <name>Mg(2+)</name>
        <dbReference type="ChEBI" id="CHEBI:18420"/>
    </cofactor>
</comment>
<keyword evidence="7" id="KW-1185">Reference proteome</keyword>
<evidence type="ECO:0000313" key="6">
    <source>
        <dbReference type="EMBL" id="KAE8250485.1"/>
    </source>
</evidence>
<feature type="compositionally biased region" description="Basic and acidic residues" evidence="2">
    <location>
        <begin position="1017"/>
        <end position="1027"/>
    </location>
</feature>
<comment type="catalytic activity">
    <reaction evidence="1">
        <text>ATP + H2O = ADP + phosphate + H(+)</text>
        <dbReference type="Rhea" id="RHEA:13065"/>
        <dbReference type="ChEBI" id="CHEBI:15377"/>
        <dbReference type="ChEBI" id="CHEBI:15378"/>
        <dbReference type="ChEBI" id="CHEBI:30616"/>
        <dbReference type="ChEBI" id="CHEBI:43474"/>
        <dbReference type="ChEBI" id="CHEBI:456216"/>
        <dbReference type="EC" id="5.6.2.3"/>
    </reaction>
</comment>
<dbReference type="InterPro" id="IPR051055">
    <property type="entry name" value="PIF1_helicase"/>
</dbReference>
<keyword evidence="1" id="KW-0067">ATP-binding</keyword>
<keyword evidence="1" id="KW-0547">Nucleotide-binding</keyword>
<dbReference type="Proteomes" id="UP000077521">
    <property type="component" value="Unassembled WGS sequence"/>
</dbReference>
<dbReference type="Pfam" id="PF14214">
    <property type="entry name" value="Helitron_like_N"/>
    <property type="match status" value="1"/>
</dbReference>
<dbReference type="InterPro" id="IPR046700">
    <property type="entry name" value="DUF6570"/>
</dbReference>
<dbReference type="InterPro" id="IPR027417">
    <property type="entry name" value="P-loop_NTPase"/>
</dbReference>
<evidence type="ECO:0000259" key="3">
    <source>
        <dbReference type="Pfam" id="PF05970"/>
    </source>
</evidence>
<proteinExistence type="inferred from homology"/>
<name>A0A177TQS4_9BASI</name>